<dbReference type="GO" id="GO:0004842">
    <property type="term" value="F:ubiquitin-protein transferase activity"/>
    <property type="evidence" value="ECO:0007669"/>
    <property type="project" value="TreeGrafter"/>
</dbReference>
<keyword evidence="2 3" id="KW-0040">ANK repeat</keyword>
<feature type="repeat" description="ANK" evidence="3">
    <location>
        <begin position="69"/>
        <end position="101"/>
    </location>
</feature>
<name>A0A6G0WBV9_9STRA</name>
<feature type="repeat" description="ANK" evidence="3">
    <location>
        <begin position="36"/>
        <end position="68"/>
    </location>
</feature>
<comment type="caution">
    <text evidence="4">The sequence shown here is derived from an EMBL/GenBank/DDBJ whole genome shotgun (WGS) entry which is preliminary data.</text>
</comment>
<gene>
    <name evidence="4" type="ORF">Ae201684_017421</name>
</gene>
<dbReference type="PANTHER" id="PTHR24171">
    <property type="entry name" value="ANKYRIN REPEAT DOMAIN-CONTAINING PROTEIN 39-RELATED"/>
    <property type="match status" value="1"/>
</dbReference>
<dbReference type="Pfam" id="PF12796">
    <property type="entry name" value="Ank_2"/>
    <property type="match status" value="1"/>
</dbReference>
<dbReference type="SUPFAM" id="SSF48403">
    <property type="entry name" value="Ankyrin repeat"/>
    <property type="match status" value="1"/>
</dbReference>
<dbReference type="EMBL" id="VJMJ01000296">
    <property type="protein sequence ID" value="KAF0723749.1"/>
    <property type="molecule type" value="Genomic_DNA"/>
</dbReference>
<protein>
    <submittedName>
        <fullName evidence="4">Uncharacterized protein</fullName>
    </submittedName>
</protein>
<dbReference type="AlphaFoldDB" id="A0A6G0WBV9"/>
<dbReference type="PROSITE" id="PS50088">
    <property type="entry name" value="ANK_REPEAT"/>
    <property type="match status" value="3"/>
</dbReference>
<keyword evidence="1" id="KW-0677">Repeat</keyword>
<evidence type="ECO:0000256" key="2">
    <source>
        <dbReference type="ARBA" id="ARBA00023043"/>
    </source>
</evidence>
<dbReference type="SMART" id="SM00248">
    <property type="entry name" value="ANK"/>
    <property type="match status" value="4"/>
</dbReference>
<dbReference type="PANTHER" id="PTHR24171:SF9">
    <property type="entry name" value="ANKYRIN REPEAT DOMAIN-CONTAINING PROTEIN 39"/>
    <property type="match status" value="1"/>
</dbReference>
<dbReference type="PROSITE" id="PS50297">
    <property type="entry name" value="ANK_REP_REGION"/>
    <property type="match status" value="3"/>
</dbReference>
<proteinExistence type="predicted"/>
<accession>A0A6G0WBV9</accession>
<organism evidence="4 5">
    <name type="scientific">Aphanomyces euteiches</name>
    <dbReference type="NCBI Taxonomy" id="100861"/>
    <lineage>
        <taxon>Eukaryota</taxon>
        <taxon>Sar</taxon>
        <taxon>Stramenopiles</taxon>
        <taxon>Oomycota</taxon>
        <taxon>Saprolegniomycetes</taxon>
        <taxon>Saprolegniales</taxon>
        <taxon>Verrucalvaceae</taxon>
        <taxon>Aphanomyces</taxon>
    </lineage>
</organism>
<sequence length="240" mass="26481">MTSQDERLVQAVQDGDVISVRELLSHNANVNFEDKNGKTPLYWAALHNHVEIAVLLLDCQALFNQADLYGNTPLHLASSQGYLDIVKALLTRGADVNIKNKDGCSPLHEASLPAVDDVDERGKTSLHVASEKNRLEIVRQLLNASANMHLRDKNGKSARDVGNRSVQSLFDTYQAEANFQSKPNSDQQTTYSIQSARKCISQALQNAAKNQSEELISIASDILTLSLEAHIHRESVQPLD</sequence>
<dbReference type="Proteomes" id="UP000481153">
    <property type="component" value="Unassembled WGS sequence"/>
</dbReference>
<keyword evidence="5" id="KW-1185">Reference proteome</keyword>
<evidence type="ECO:0000313" key="4">
    <source>
        <dbReference type="EMBL" id="KAF0723749.1"/>
    </source>
</evidence>
<evidence type="ECO:0000256" key="1">
    <source>
        <dbReference type="ARBA" id="ARBA00022737"/>
    </source>
</evidence>
<dbReference type="GO" id="GO:0085020">
    <property type="term" value="P:protein K6-linked ubiquitination"/>
    <property type="evidence" value="ECO:0007669"/>
    <property type="project" value="TreeGrafter"/>
</dbReference>
<dbReference type="PRINTS" id="PR01415">
    <property type="entry name" value="ANKYRIN"/>
</dbReference>
<reference evidence="4 5" key="1">
    <citation type="submission" date="2019-07" db="EMBL/GenBank/DDBJ databases">
        <title>Genomics analysis of Aphanomyces spp. identifies a new class of oomycete effector associated with host adaptation.</title>
        <authorList>
            <person name="Gaulin E."/>
        </authorList>
    </citation>
    <scope>NUCLEOTIDE SEQUENCE [LARGE SCALE GENOMIC DNA]</scope>
    <source>
        <strain evidence="4 5">ATCC 201684</strain>
    </source>
</reference>
<feature type="repeat" description="ANK" evidence="3">
    <location>
        <begin position="121"/>
        <end position="153"/>
    </location>
</feature>
<evidence type="ECO:0000256" key="3">
    <source>
        <dbReference type="PROSITE-ProRule" id="PRU00023"/>
    </source>
</evidence>
<dbReference type="Gene3D" id="1.25.40.20">
    <property type="entry name" value="Ankyrin repeat-containing domain"/>
    <property type="match status" value="3"/>
</dbReference>
<dbReference type="InterPro" id="IPR002110">
    <property type="entry name" value="Ankyrin_rpt"/>
</dbReference>
<dbReference type="InterPro" id="IPR036770">
    <property type="entry name" value="Ankyrin_rpt-contain_sf"/>
</dbReference>
<evidence type="ECO:0000313" key="5">
    <source>
        <dbReference type="Proteomes" id="UP000481153"/>
    </source>
</evidence>
<dbReference type="Pfam" id="PF00023">
    <property type="entry name" value="Ank"/>
    <property type="match status" value="1"/>
</dbReference>
<dbReference type="VEuPathDB" id="FungiDB:AeMF1_004690"/>